<protein>
    <recommendedName>
        <fullName evidence="2">Arrestin C-terminal-like domain-containing protein</fullName>
    </recommendedName>
</protein>
<reference evidence="3 4" key="1">
    <citation type="submission" date="2016-07" db="EMBL/GenBank/DDBJ databases">
        <title>Pervasive Adenine N6-methylation of Active Genes in Fungi.</title>
        <authorList>
            <consortium name="DOE Joint Genome Institute"/>
            <person name="Mondo S.J."/>
            <person name="Dannebaum R.O."/>
            <person name="Kuo R.C."/>
            <person name="Labutti K."/>
            <person name="Haridas S."/>
            <person name="Kuo A."/>
            <person name="Salamov A."/>
            <person name="Ahrendt S.R."/>
            <person name="Lipzen A."/>
            <person name="Sullivan W."/>
            <person name="Andreopoulos W.B."/>
            <person name="Clum A."/>
            <person name="Lindquist E."/>
            <person name="Daum C."/>
            <person name="Ramamoorthy G.K."/>
            <person name="Gryganskyi A."/>
            <person name="Culley D."/>
            <person name="Magnuson J.K."/>
            <person name="James T.Y."/>
            <person name="O'Malley M.A."/>
            <person name="Stajich J.E."/>
            <person name="Spatafora J.W."/>
            <person name="Visel A."/>
            <person name="Grigoriev I.V."/>
        </authorList>
    </citation>
    <scope>NUCLEOTIDE SEQUENCE [LARGE SCALE GENOMIC DNA]</scope>
    <source>
        <strain evidence="3 4">NRRL 1336</strain>
    </source>
</reference>
<feature type="region of interest" description="Disordered" evidence="1">
    <location>
        <begin position="187"/>
        <end position="208"/>
    </location>
</feature>
<organism evidence="3 4">
    <name type="scientific">Absidia repens</name>
    <dbReference type="NCBI Taxonomy" id="90262"/>
    <lineage>
        <taxon>Eukaryota</taxon>
        <taxon>Fungi</taxon>
        <taxon>Fungi incertae sedis</taxon>
        <taxon>Mucoromycota</taxon>
        <taxon>Mucoromycotina</taxon>
        <taxon>Mucoromycetes</taxon>
        <taxon>Mucorales</taxon>
        <taxon>Cunninghamellaceae</taxon>
        <taxon>Absidia</taxon>
    </lineage>
</organism>
<evidence type="ECO:0000259" key="2">
    <source>
        <dbReference type="SMART" id="SM01017"/>
    </source>
</evidence>
<feature type="compositionally biased region" description="Low complexity" evidence="1">
    <location>
        <begin position="628"/>
        <end position="649"/>
    </location>
</feature>
<dbReference type="GO" id="GO:0005886">
    <property type="term" value="C:plasma membrane"/>
    <property type="evidence" value="ECO:0007669"/>
    <property type="project" value="TreeGrafter"/>
</dbReference>
<dbReference type="AlphaFoldDB" id="A0A1X2INI3"/>
<feature type="domain" description="Arrestin C-terminal-like" evidence="2">
    <location>
        <begin position="257"/>
        <end position="549"/>
    </location>
</feature>
<dbReference type="OrthoDB" id="2238745at2759"/>
<proteinExistence type="predicted"/>
<feature type="compositionally biased region" description="Basic and acidic residues" evidence="1">
    <location>
        <begin position="612"/>
        <end position="624"/>
    </location>
</feature>
<feature type="region of interest" description="Disordered" evidence="1">
    <location>
        <begin position="409"/>
        <end position="430"/>
    </location>
</feature>
<dbReference type="PANTHER" id="PTHR11188:SF17">
    <property type="entry name" value="FI21816P1"/>
    <property type="match status" value="1"/>
</dbReference>
<dbReference type="InterPro" id="IPR011022">
    <property type="entry name" value="Arrestin_C-like"/>
</dbReference>
<dbReference type="GO" id="GO:0031625">
    <property type="term" value="F:ubiquitin protein ligase binding"/>
    <property type="evidence" value="ECO:0007669"/>
    <property type="project" value="TreeGrafter"/>
</dbReference>
<name>A0A1X2INI3_9FUNG</name>
<comment type="caution">
    <text evidence="3">The sequence shown here is derived from an EMBL/GenBank/DDBJ whole genome shotgun (WGS) entry which is preliminary data.</text>
</comment>
<sequence length="677" mass="75662">MMMKIDNNSTSDANRTYFMNKKALRLVLDEPVLFVEDKPAMVRGEVIVHFSHDTTIQGPIELVFEAIQTFFPWSEIMVNRALGGPIESKLQVIELSLLPPNNRGIMPAGVQRFPFEFPIPPTLPPTLNITNRLAIYYRLTATLRKSNEGSSLVDWARRSMSKKKLTDISYLRLVRAIEATPARVMTPPLSASSSSASGASTRGNNNINNSMDVAPYNTLWSQYNNRLSLDEQHDRLMHSLGGRTTDNFSRSLNALTKEHGVRYKLSVDRTAIALGTSVGLEVVLQPTQVRTKVRSIYLSIDEKRTYKMKIPGHHSLSNAPAETRKNVESSKMLLKWAYGYPIPPEDDDLGLDLDFGYSSTSLSSSSSSSCDDDSKDAKKNFTRLGQQYSHNIKHCKTLRQLDQPFLRRPCERSPSQQQQHNQHSSSTLLGKNDTATASISALSAMKPSTTPVPELLDDDGLSSTSTSTGTKDHLLNLKFLDYPINLGEYFEGRFVLPVPPCNGILHASMDHDSISIQHWLRMVVVLEQEGGRMFEIALESPMHMLDCRLVADDERQTLLPPPPSYNADDNDRSIQSTVFWEQRQPITTMAQWGTCNRPCPCQIKQQYKSRGKSAEHSEKGKRLSDSMNSNSSNSNNNNNNSSSSSSSNNDRSTASNAYQLLQLQRIPAWGAPPLYGE</sequence>
<accession>A0A1X2INI3</accession>
<gene>
    <name evidence="3" type="ORF">BCR42DRAFT_481642</name>
</gene>
<dbReference type="Gene3D" id="2.60.40.640">
    <property type="match status" value="1"/>
</dbReference>
<feature type="compositionally biased region" description="Low complexity" evidence="1">
    <location>
        <begin position="190"/>
        <end position="200"/>
    </location>
</feature>
<dbReference type="InterPro" id="IPR050357">
    <property type="entry name" value="Arrestin_domain-protein"/>
</dbReference>
<dbReference type="PANTHER" id="PTHR11188">
    <property type="entry name" value="ARRESTIN DOMAIN CONTAINING PROTEIN"/>
    <property type="match status" value="1"/>
</dbReference>
<evidence type="ECO:0000313" key="4">
    <source>
        <dbReference type="Proteomes" id="UP000193560"/>
    </source>
</evidence>
<evidence type="ECO:0000313" key="3">
    <source>
        <dbReference type="EMBL" id="ORZ19594.1"/>
    </source>
</evidence>
<dbReference type="GO" id="GO:0030674">
    <property type="term" value="F:protein-macromolecule adaptor activity"/>
    <property type="evidence" value="ECO:0007669"/>
    <property type="project" value="TreeGrafter"/>
</dbReference>
<feature type="region of interest" description="Disordered" evidence="1">
    <location>
        <begin position="443"/>
        <end position="467"/>
    </location>
</feature>
<keyword evidence="4" id="KW-1185">Reference proteome</keyword>
<dbReference type="EMBL" id="MCGE01000007">
    <property type="protein sequence ID" value="ORZ19594.1"/>
    <property type="molecule type" value="Genomic_DNA"/>
</dbReference>
<feature type="compositionally biased region" description="Low complexity" evidence="1">
    <location>
        <begin position="413"/>
        <end position="426"/>
    </location>
</feature>
<dbReference type="SMART" id="SM01017">
    <property type="entry name" value="Arrestin_C"/>
    <property type="match status" value="1"/>
</dbReference>
<dbReference type="Proteomes" id="UP000193560">
    <property type="component" value="Unassembled WGS sequence"/>
</dbReference>
<dbReference type="InterPro" id="IPR014752">
    <property type="entry name" value="Arrestin-like_C"/>
</dbReference>
<dbReference type="GO" id="GO:0070086">
    <property type="term" value="P:ubiquitin-dependent endocytosis"/>
    <property type="evidence" value="ECO:0007669"/>
    <property type="project" value="TreeGrafter"/>
</dbReference>
<dbReference type="GO" id="GO:0005829">
    <property type="term" value="C:cytosol"/>
    <property type="evidence" value="ECO:0007669"/>
    <property type="project" value="TreeGrafter"/>
</dbReference>
<feature type="region of interest" description="Disordered" evidence="1">
    <location>
        <begin position="607"/>
        <end position="657"/>
    </location>
</feature>
<evidence type="ECO:0000256" key="1">
    <source>
        <dbReference type="SAM" id="MobiDB-lite"/>
    </source>
</evidence>